<accession>A0A0C9SB01</accession>
<dbReference type="SUPFAM" id="SSF57716">
    <property type="entry name" value="Glucocorticoid receptor-like (DNA-binding domain)"/>
    <property type="match status" value="1"/>
</dbReference>
<keyword evidence="4 5" id="KW-0238">DNA-binding</keyword>
<evidence type="ECO:0000256" key="2">
    <source>
        <dbReference type="ARBA" id="ARBA00022771"/>
    </source>
</evidence>
<dbReference type="InterPro" id="IPR052224">
    <property type="entry name" value="THAP_domain_protein"/>
</dbReference>
<evidence type="ECO:0000256" key="3">
    <source>
        <dbReference type="ARBA" id="ARBA00022833"/>
    </source>
</evidence>
<feature type="compositionally biased region" description="Basic residues" evidence="6">
    <location>
        <begin position="110"/>
        <end position="119"/>
    </location>
</feature>
<evidence type="ECO:0000256" key="5">
    <source>
        <dbReference type="PROSITE-ProRule" id="PRU00309"/>
    </source>
</evidence>
<evidence type="ECO:0000256" key="1">
    <source>
        <dbReference type="ARBA" id="ARBA00022723"/>
    </source>
</evidence>
<evidence type="ECO:0000259" key="7">
    <source>
        <dbReference type="PROSITE" id="PS50950"/>
    </source>
</evidence>
<keyword evidence="1" id="KW-0479">Metal-binding</keyword>
<dbReference type="Pfam" id="PF05485">
    <property type="entry name" value="THAP"/>
    <property type="match status" value="1"/>
</dbReference>
<dbReference type="SMART" id="SM00980">
    <property type="entry name" value="THAP"/>
    <property type="match status" value="1"/>
</dbReference>
<dbReference type="GO" id="GO:0008270">
    <property type="term" value="F:zinc ion binding"/>
    <property type="evidence" value="ECO:0007669"/>
    <property type="project" value="UniProtKB-KW"/>
</dbReference>
<dbReference type="InterPro" id="IPR006612">
    <property type="entry name" value="THAP_Znf"/>
</dbReference>
<feature type="compositionally biased region" description="Basic and acidic residues" evidence="6">
    <location>
        <begin position="153"/>
        <end position="169"/>
    </location>
</feature>
<feature type="domain" description="THAP-type" evidence="7">
    <location>
        <begin position="5"/>
        <end position="99"/>
    </location>
</feature>
<evidence type="ECO:0000256" key="6">
    <source>
        <dbReference type="SAM" id="MobiDB-lite"/>
    </source>
</evidence>
<protein>
    <recommendedName>
        <fullName evidence="7">THAP-type domain-containing protein</fullName>
    </recommendedName>
</protein>
<dbReference type="AlphaFoldDB" id="A0A0C9SB01"/>
<feature type="non-terminal residue" evidence="8">
    <location>
        <position position="169"/>
    </location>
</feature>
<keyword evidence="2 5" id="KW-0863">Zinc-finger</keyword>
<dbReference type="PANTHER" id="PTHR46927:SF3">
    <property type="entry name" value="THAP-TYPE DOMAIN-CONTAINING PROTEIN"/>
    <property type="match status" value="1"/>
</dbReference>
<dbReference type="PROSITE" id="PS50950">
    <property type="entry name" value="ZF_THAP"/>
    <property type="match status" value="1"/>
</dbReference>
<evidence type="ECO:0000313" key="8">
    <source>
        <dbReference type="EMBL" id="JAG90462.1"/>
    </source>
</evidence>
<sequence>YLKKMGRRCFVQNCISGYKCCREKVIIFKAPNDPERLQAWAAAIPGAGRQLTSRDYVCEKHFTSNMMRRDKYYGELEGEVILDHPKKPGLRPEAVPCIFLPSSAALTSPKTKRTPRKASCHASKAPPRMSVCDKPGTSTAGNVSDVDTAGEAQGREENQLSLHSRDNVL</sequence>
<dbReference type="GO" id="GO:0003677">
    <property type="term" value="F:DNA binding"/>
    <property type="evidence" value="ECO:0007669"/>
    <property type="project" value="UniProtKB-UniRule"/>
</dbReference>
<dbReference type="PANTHER" id="PTHR46927">
    <property type="entry name" value="AGAP005574-PA"/>
    <property type="match status" value="1"/>
</dbReference>
<name>A0A0C9SB01_AMBAM</name>
<feature type="region of interest" description="Disordered" evidence="6">
    <location>
        <begin position="107"/>
        <end position="169"/>
    </location>
</feature>
<dbReference type="SMART" id="SM00692">
    <property type="entry name" value="DM3"/>
    <property type="match status" value="1"/>
</dbReference>
<reference evidence="8" key="1">
    <citation type="journal article" date="2015" name="PLoS ONE">
        <title>An Insight into the Sialome of the Lone Star Tick, Amblyomma americanum, with a Glimpse on Its Time Dependent Gene Expression.</title>
        <authorList>
            <person name="Karim S."/>
            <person name="Ribeiro J.M."/>
        </authorList>
    </citation>
    <scope>NUCLEOTIDE SEQUENCE</scope>
    <source>
        <tissue evidence="8">Salivary gland</tissue>
    </source>
</reference>
<proteinExistence type="evidence at transcript level"/>
<evidence type="ECO:0000256" key="4">
    <source>
        <dbReference type="ARBA" id="ARBA00023125"/>
    </source>
</evidence>
<keyword evidence="3" id="KW-0862">Zinc</keyword>
<organism evidence="8">
    <name type="scientific">Amblyomma americanum</name>
    <name type="common">Lone star tick</name>
    <dbReference type="NCBI Taxonomy" id="6943"/>
    <lineage>
        <taxon>Eukaryota</taxon>
        <taxon>Metazoa</taxon>
        <taxon>Ecdysozoa</taxon>
        <taxon>Arthropoda</taxon>
        <taxon>Chelicerata</taxon>
        <taxon>Arachnida</taxon>
        <taxon>Acari</taxon>
        <taxon>Parasitiformes</taxon>
        <taxon>Ixodida</taxon>
        <taxon>Ixodoidea</taxon>
        <taxon>Ixodidae</taxon>
        <taxon>Amblyomminae</taxon>
        <taxon>Amblyomma</taxon>
    </lineage>
</organism>
<dbReference type="EMBL" id="GBZX01002278">
    <property type="protein sequence ID" value="JAG90462.1"/>
    <property type="molecule type" value="mRNA"/>
</dbReference>
<feature type="non-terminal residue" evidence="8">
    <location>
        <position position="1"/>
    </location>
</feature>